<evidence type="ECO:0000256" key="1">
    <source>
        <dbReference type="ARBA" id="ARBA00022795"/>
    </source>
</evidence>
<dbReference type="Proteomes" id="UP000249890">
    <property type="component" value="Chromosome"/>
</dbReference>
<keyword evidence="3" id="KW-0966">Cell projection</keyword>
<evidence type="ECO:0000313" key="4">
    <source>
        <dbReference type="Proteomes" id="UP000249890"/>
    </source>
</evidence>
<dbReference type="EMBL" id="CP021780">
    <property type="protein sequence ID" value="ASA24495.1"/>
    <property type="molecule type" value="Genomic_DNA"/>
</dbReference>
<sequence>MELTPLLELLERLDEVHLQMLELAALKKQSIMDNQVDSLIDLLNRESRLVKLIGQLEEQRAEAAYAFLQGVGIRSNLNLNLTELSRLVFDPEDKARLLHIQQKLSGTLYRLKEANELNQKLIEQSLTFIDYSLDLLVGRPNQEITYHHPSDKGSSVTRPGIFDARG</sequence>
<dbReference type="GO" id="GO:0044780">
    <property type="term" value="P:bacterial-type flagellum assembly"/>
    <property type="evidence" value="ECO:0007669"/>
    <property type="project" value="InterPro"/>
</dbReference>
<dbReference type="OrthoDB" id="2660802at2"/>
<dbReference type="KEGG" id="pdh:B9T62_29325"/>
<dbReference type="Gene3D" id="1.20.58.300">
    <property type="entry name" value="FlgN-like"/>
    <property type="match status" value="1"/>
</dbReference>
<evidence type="ECO:0000256" key="2">
    <source>
        <dbReference type="SAM" id="MobiDB-lite"/>
    </source>
</evidence>
<keyword evidence="4" id="KW-1185">Reference proteome</keyword>
<feature type="region of interest" description="Disordered" evidence="2">
    <location>
        <begin position="146"/>
        <end position="166"/>
    </location>
</feature>
<dbReference type="Pfam" id="PF05130">
    <property type="entry name" value="FlgN"/>
    <property type="match status" value="1"/>
</dbReference>
<organism evidence="3 4">
    <name type="scientific">Paenibacillus donghaensis</name>
    <dbReference type="NCBI Taxonomy" id="414771"/>
    <lineage>
        <taxon>Bacteria</taxon>
        <taxon>Bacillati</taxon>
        <taxon>Bacillota</taxon>
        <taxon>Bacilli</taxon>
        <taxon>Bacillales</taxon>
        <taxon>Paenibacillaceae</taxon>
        <taxon>Paenibacillus</taxon>
    </lineage>
</organism>
<dbReference type="SUPFAM" id="SSF140566">
    <property type="entry name" value="FlgN-like"/>
    <property type="match status" value="1"/>
</dbReference>
<name>A0A2Z2KJW2_9BACL</name>
<protein>
    <submittedName>
        <fullName evidence="3">Flagellar biosynthesis protein FlgN</fullName>
    </submittedName>
</protein>
<dbReference type="InterPro" id="IPR036679">
    <property type="entry name" value="FlgN-like_sf"/>
</dbReference>
<dbReference type="RefSeq" id="WP_087918465.1">
    <property type="nucleotide sequence ID" value="NZ_CP021780.1"/>
</dbReference>
<keyword evidence="1" id="KW-1005">Bacterial flagellum biogenesis</keyword>
<accession>A0A2Z2KJW2</accession>
<dbReference type="AlphaFoldDB" id="A0A2Z2KJW2"/>
<keyword evidence="3" id="KW-0282">Flagellum</keyword>
<proteinExistence type="predicted"/>
<dbReference type="InterPro" id="IPR007809">
    <property type="entry name" value="FlgN-like"/>
</dbReference>
<keyword evidence="3" id="KW-0969">Cilium</keyword>
<evidence type="ECO:0000313" key="3">
    <source>
        <dbReference type="EMBL" id="ASA24495.1"/>
    </source>
</evidence>
<gene>
    <name evidence="3" type="ORF">B9T62_29325</name>
</gene>
<reference evidence="3 4" key="1">
    <citation type="submission" date="2017-06" db="EMBL/GenBank/DDBJ databases">
        <title>Complete genome sequence of Paenibacillus donghaensis KCTC 13049T isolated from East Sea sediment, South Korea.</title>
        <authorList>
            <person name="Jung B.K."/>
            <person name="Hong S.-J."/>
            <person name="Shin J.-H."/>
        </authorList>
    </citation>
    <scope>NUCLEOTIDE SEQUENCE [LARGE SCALE GENOMIC DNA]</scope>
    <source>
        <strain evidence="3 4">KCTC 13049</strain>
    </source>
</reference>